<dbReference type="Proteomes" id="UP000823773">
    <property type="component" value="Unassembled WGS sequence"/>
</dbReference>
<gene>
    <name evidence="1" type="ORF">J2Z19_005931</name>
</gene>
<accession>A0ACC5T506</accession>
<name>A0ACC5T506_ENSAD</name>
<keyword evidence="2" id="KW-1185">Reference proteome</keyword>
<reference evidence="1" key="1">
    <citation type="submission" date="2021-03" db="EMBL/GenBank/DDBJ databases">
        <title>Genomic Encyclopedia of Type Strains, Phase IV (KMG-IV): sequencing the most valuable type-strain genomes for metagenomic binning, comparative biology and taxonomic classification.</title>
        <authorList>
            <person name="Goeker M."/>
        </authorList>
    </citation>
    <scope>NUCLEOTIDE SEQUENCE</scope>
    <source>
        <strain evidence="1">DSM 18131</strain>
    </source>
</reference>
<protein>
    <submittedName>
        <fullName evidence="1">Cytochrome b561</fullName>
    </submittedName>
</protein>
<dbReference type="EMBL" id="JAGGJR010000015">
    <property type="protein sequence ID" value="MBP1876182.1"/>
    <property type="molecule type" value="Genomic_DNA"/>
</dbReference>
<sequence length="204" mass="22609">MLRNSRSTFGCVTIVLHWAIAALILGLIALGFAMRRLSLDPALQFSLYQWHKSFGFTVLALAALRAAWHLLERKPEATAGLSPLERQASATTHVVLIVLTLAVPLAGWAVASTSTLNIPSFYFDWFVIPHLPMAKSEAAETVWTSTHAILAYVMLTLVLVHALAALYHHIIRRDEVLARMLTLRQRRHGETEKASGAPLVAKRK</sequence>
<organism evidence="1 2">
    <name type="scientific">Ensifer adhaerens</name>
    <name type="common">Sinorhizobium morelense</name>
    <dbReference type="NCBI Taxonomy" id="106592"/>
    <lineage>
        <taxon>Bacteria</taxon>
        <taxon>Pseudomonadati</taxon>
        <taxon>Pseudomonadota</taxon>
        <taxon>Alphaproteobacteria</taxon>
        <taxon>Hyphomicrobiales</taxon>
        <taxon>Rhizobiaceae</taxon>
        <taxon>Sinorhizobium/Ensifer group</taxon>
        <taxon>Ensifer</taxon>
    </lineage>
</organism>
<proteinExistence type="predicted"/>
<evidence type="ECO:0000313" key="1">
    <source>
        <dbReference type="EMBL" id="MBP1876182.1"/>
    </source>
</evidence>
<comment type="caution">
    <text evidence="1">The sequence shown here is derived from an EMBL/GenBank/DDBJ whole genome shotgun (WGS) entry which is preliminary data.</text>
</comment>
<evidence type="ECO:0000313" key="2">
    <source>
        <dbReference type="Proteomes" id="UP000823773"/>
    </source>
</evidence>